<gene>
    <name evidence="1" type="ORF">OSB04_013519</name>
</gene>
<evidence type="ECO:0000313" key="2">
    <source>
        <dbReference type="Proteomes" id="UP001172457"/>
    </source>
</evidence>
<protein>
    <submittedName>
        <fullName evidence="1">Uncharacterized protein</fullName>
    </submittedName>
</protein>
<dbReference type="EMBL" id="JARYMX010000003">
    <property type="protein sequence ID" value="KAJ9558905.1"/>
    <property type="molecule type" value="Genomic_DNA"/>
</dbReference>
<dbReference type="Proteomes" id="UP001172457">
    <property type="component" value="Chromosome 3"/>
</dbReference>
<dbReference type="AlphaFoldDB" id="A0AA38WNG3"/>
<keyword evidence="2" id="KW-1185">Reference proteome</keyword>
<name>A0AA38WNG3_9ASTR</name>
<proteinExistence type="predicted"/>
<organism evidence="1 2">
    <name type="scientific">Centaurea solstitialis</name>
    <name type="common">yellow star-thistle</name>
    <dbReference type="NCBI Taxonomy" id="347529"/>
    <lineage>
        <taxon>Eukaryota</taxon>
        <taxon>Viridiplantae</taxon>
        <taxon>Streptophyta</taxon>
        <taxon>Embryophyta</taxon>
        <taxon>Tracheophyta</taxon>
        <taxon>Spermatophyta</taxon>
        <taxon>Magnoliopsida</taxon>
        <taxon>eudicotyledons</taxon>
        <taxon>Gunneridae</taxon>
        <taxon>Pentapetalae</taxon>
        <taxon>asterids</taxon>
        <taxon>campanulids</taxon>
        <taxon>Asterales</taxon>
        <taxon>Asteraceae</taxon>
        <taxon>Carduoideae</taxon>
        <taxon>Cardueae</taxon>
        <taxon>Centaureinae</taxon>
        <taxon>Centaurea</taxon>
    </lineage>
</organism>
<comment type="caution">
    <text evidence="1">The sequence shown here is derived from an EMBL/GenBank/DDBJ whole genome shotgun (WGS) entry which is preliminary data.</text>
</comment>
<accession>A0AA38WNG3</accession>
<evidence type="ECO:0000313" key="1">
    <source>
        <dbReference type="EMBL" id="KAJ9558905.1"/>
    </source>
</evidence>
<reference evidence="1" key="1">
    <citation type="submission" date="2023-03" db="EMBL/GenBank/DDBJ databases">
        <title>Chromosome-scale reference genome and RAD-based genetic map of yellow starthistle (Centaurea solstitialis) reveal putative structural variation and QTLs associated with invader traits.</title>
        <authorList>
            <person name="Reatini B."/>
            <person name="Cang F.A."/>
            <person name="Jiang Q."/>
            <person name="Mckibben M.T.W."/>
            <person name="Barker M.S."/>
            <person name="Rieseberg L.H."/>
            <person name="Dlugosch K.M."/>
        </authorList>
    </citation>
    <scope>NUCLEOTIDE SEQUENCE</scope>
    <source>
        <strain evidence="1">CAN-66</strain>
        <tissue evidence="1">Leaf</tissue>
    </source>
</reference>
<sequence length="88" mass="10021">MASSLLNGERAMVLLFVSSIEYSAPPVSFIYESLSFCLLAVFALFVEISLESYASDLPFKTRLRRYRGIKRYITNTMFRPITIRNGGI</sequence>